<keyword evidence="5" id="KW-1185">Reference proteome</keyword>
<dbReference type="InterPro" id="IPR023213">
    <property type="entry name" value="CAT-like_dom_sf"/>
</dbReference>
<name>A0A1L9SFU2_9EURO</name>
<evidence type="ECO:0000256" key="1">
    <source>
        <dbReference type="ARBA" id="ARBA00022679"/>
    </source>
</evidence>
<feature type="domain" description="Trichothecene 3-O-acetyltransferase-like N-terminal" evidence="3">
    <location>
        <begin position="17"/>
        <end position="179"/>
    </location>
</feature>
<dbReference type="RefSeq" id="XP_022580546.1">
    <property type="nucleotide sequence ID" value="XM_022727842.1"/>
</dbReference>
<dbReference type="EMBL" id="KV878343">
    <property type="protein sequence ID" value="OJJ46036.1"/>
    <property type="molecule type" value="Genomic_DNA"/>
</dbReference>
<protein>
    <recommendedName>
        <fullName evidence="3">Trichothecene 3-O-acetyltransferase-like N-terminal domain-containing protein</fullName>
    </recommendedName>
</protein>
<keyword evidence="1" id="KW-0808">Transferase</keyword>
<proteinExistence type="predicted"/>
<dbReference type="InterPro" id="IPR054710">
    <property type="entry name" value="Tri101-like_N"/>
</dbReference>
<sequence length="235" mass="26452">MDLSLPFSSLDHSLVAIYVPYFFCFRSPDPQQCLTRLQAGIDLLFLRLPFLTGKVVPWRDPRYKRKGQLRIQPGNAFAAIPMVAVKQLPDLTLPPAFVQDRSKTRDRNRNEETTNLSIATFDERFLLLPRMLLPSEARPVLRFQATVLADGVVLSMIYSRNVFDGADADDIHKLLAECCRAAMTGEQLFSLNINAEQEAILRDAITTAGEGPRQDIDHSAVTGHVWLAQKGRKED</sequence>
<dbReference type="Pfam" id="PF22664">
    <property type="entry name" value="TRI-like_N"/>
    <property type="match status" value="1"/>
</dbReference>
<dbReference type="GO" id="GO:0016746">
    <property type="term" value="F:acyltransferase activity"/>
    <property type="evidence" value="ECO:0007669"/>
    <property type="project" value="UniProtKB-KW"/>
</dbReference>
<organism evidence="4 5">
    <name type="scientific">Penicilliopsis zonata CBS 506.65</name>
    <dbReference type="NCBI Taxonomy" id="1073090"/>
    <lineage>
        <taxon>Eukaryota</taxon>
        <taxon>Fungi</taxon>
        <taxon>Dikarya</taxon>
        <taxon>Ascomycota</taxon>
        <taxon>Pezizomycotina</taxon>
        <taxon>Eurotiomycetes</taxon>
        <taxon>Eurotiomycetidae</taxon>
        <taxon>Eurotiales</taxon>
        <taxon>Aspergillaceae</taxon>
        <taxon>Penicilliopsis</taxon>
    </lineage>
</organism>
<reference evidence="5" key="1">
    <citation type="journal article" date="2017" name="Genome Biol.">
        <title>Comparative genomics reveals high biological diversity and specific adaptations in the industrially and medically important fungal genus Aspergillus.</title>
        <authorList>
            <person name="de Vries R.P."/>
            <person name="Riley R."/>
            <person name="Wiebenga A."/>
            <person name="Aguilar-Osorio G."/>
            <person name="Amillis S."/>
            <person name="Uchima C.A."/>
            <person name="Anderluh G."/>
            <person name="Asadollahi M."/>
            <person name="Askin M."/>
            <person name="Barry K."/>
            <person name="Battaglia E."/>
            <person name="Bayram O."/>
            <person name="Benocci T."/>
            <person name="Braus-Stromeyer S.A."/>
            <person name="Caldana C."/>
            <person name="Canovas D."/>
            <person name="Cerqueira G.C."/>
            <person name="Chen F."/>
            <person name="Chen W."/>
            <person name="Choi C."/>
            <person name="Clum A."/>
            <person name="Dos Santos R.A."/>
            <person name="Damasio A.R."/>
            <person name="Diallinas G."/>
            <person name="Emri T."/>
            <person name="Fekete E."/>
            <person name="Flipphi M."/>
            <person name="Freyberg S."/>
            <person name="Gallo A."/>
            <person name="Gournas C."/>
            <person name="Habgood R."/>
            <person name="Hainaut M."/>
            <person name="Harispe M.L."/>
            <person name="Henrissat B."/>
            <person name="Hilden K.S."/>
            <person name="Hope R."/>
            <person name="Hossain A."/>
            <person name="Karabika E."/>
            <person name="Karaffa L."/>
            <person name="Karanyi Z."/>
            <person name="Krasevec N."/>
            <person name="Kuo A."/>
            <person name="Kusch H."/>
            <person name="LaButti K."/>
            <person name="Lagendijk E.L."/>
            <person name="Lapidus A."/>
            <person name="Levasseur A."/>
            <person name="Lindquist E."/>
            <person name="Lipzen A."/>
            <person name="Logrieco A.F."/>
            <person name="MacCabe A."/>
            <person name="Maekelae M.R."/>
            <person name="Malavazi I."/>
            <person name="Melin P."/>
            <person name="Meyer V."/>
            <person name="Mielnichuk N."/>
            <person name="Miskei M."/>
            <person name="Molnar A.P."/>
            <person name="Mule G."/>
            <person name="Ngan C.Y."/>
            <person name="Orejas M."/>
            <person name="Orosz E."/>
            <person name="Ouedraogo J.P."/>
            <person name="Overkamp K.M."/>
            <person name="Park H.-S."/>
            <person name="Perrone G."/>
            <person name="Piumi F."/>
            <person name="Punt P.J."/>
            <person name="Ram A.F."/>
            <person name="Ramon A."/>
            <person name="Rauscher S."/>
            <person name="Record E."/>
            <person name="Riano-Pachon D.M."/>
            <person name="Robert V."/>
            <person name="Roehrig J."/>
            <person name="Ruller R."/>
            <person name="Salamov A."/>
            <person name="Salih N.S."/>
            <person name="Samson R.A."/>
            <person name="Sandor E."/>
            <person name="Sanguinetti M."/>
            <person name="Schuetze T."/>
            <person name="Sepcic K."/>
            <person name="Shelest E."/>
            <person name="Sherlock G."/>
            <person name="Sophianopoulou V."/>
            <person name="Squina F.M."/>
            <person name="Sun H."/>
            <person name="Susca A."/>
            <person name="Todd R.B."/>
            <person name="Tsang A."/>
            <person name="Unkles S.E."/>
            <person name="van de Wiele N."/>
            <person name="van Rossen-Uffink D."/>
            <person name="Oliveira J.V."/>
            <person name="Vesth T.C."/>
            <person name="Visser J."/>
            <person name="Yu J.-H."/>
            <person name="Zhou M."/>
            <person name="Andersen M.R."/>
            <person name="Archer D.B."/>
            <person name="Baker S.E."/>
            <person name="Benoit I."/>
            <person name="Brakhage A.A."/>
            <person name="Braus G.H."/>
            <person name="Fischer R."/>
            <person name="Frisvad J.C."/>
            <person name="Goldman G.H."/>
            <person name="Houbraken J."/>
            <person name="Oakley B."/>
            <person name="Pocsi I."/>
            <person name="Scazzocchio C."/>
            <person name="Seiboth B."/>
            <person name="vanKuyk P.A."/>
            <person name="Wortman J."/>
            <person name="Dyer P.S."/>
            <person name="Grigoriev I.V."/>
        </authorList>
    </citation>
    <scope>NUCLEOTIDE SEQUENCE [LARGE SCALE GENOMIC DNA]</scope>
    <source>
        <strain evidence="5">CBS 506.65</strain>
    </source>
</reference>
<evidence type="ECO:0000259" key="3">
    <source>
        <dbReference type="Pfam" id="PF22664"/>
    </source>
</evidence>
<dbReference type="GeneID" id="34614306"/>
<evidence type="ECO:0000256" key="2">
    <source>
        <dbReference type="ARBA" id="ARBA00023315"/>
    </source>
</evidence>
<accession>A0A1L9SFU2</accession>
<evidence type="ECO:0000313" key="5">
    <source>
        <dbReference type="Proteomes" id="UP000184188"/>
    </source>
</evidence>
<evidence type="ECO:0000313" key="4">
    <source>
        <dbReference type="EMBL" id="OJJ46036.1"/>
    </source>
</evidence>
<dbReference type="OrthoDB" id="1862401at2759"/>
<gene>
    <name evidence="4" type="ORF">ASPZODRAFT_2130661</name>
</gene>
<dbReference type="STRING" id="1073090.A0A1L9SFU2"/>
<dbReference type="Proteomes" id="UP000184188">
    <property type="component" value="Unassembled WGS sequence"/>
</dbReference>
<dbReference type="AlphaFoldDB" id="A0A1L9SFU2"/>
<dbReference type="VEuPathDB" id="FungiDB:ASPZODRAFT_2130661"/>
<dbReference type="Gene3D" id="3.30.559.10">
    <property type="entry name" value="Chloramphenicol acetyltransferase-like domain"/>
    <property type="match status" value="1"/>
</dbReference>
<keyword evidence="2" id="KW-0012">Acyltransferase</keyword>